<gene>
    <name evidence="1" type="ORF">Q764_05925</name>
</gene>
<reference evidence="1 2" key="1">
    <citation type="submission" date="2013-09" db="EMBL/GenBank/DDBJ databases">
        <authorList>
            <person name="Zeng Z."/>
            <person name="Chen C."/>
        </authorList>
    </citation>
    <scope>NUCLEOTIDE SEQUENCE [LARGE SCALE GENOMIC DNA]</scope>
    <source>
        <strain evidence="1 2">GH29-5</strain>
    </source>
</reference>
<dbReference type="EMBL" id="JRLW01000005">
    <property type="protein sequence ID" value="KGO89732.1"/>
    <property type="molecule type" value="Genomic_DNA"/>
</dbReference>
<proteinExistence type="predicted"/>
<sequence>MARDRKTIKKEMTDAFIQNADVQTLYGLTPGSSFEQEFSLVSLENIIFEIISFCIWTHEQIVERNAQNSRPQNLPNFRAAVLNFHDGLELVWKDGAFSYDLTGVTDAEERKIIDRCAVLESDDGELVVKIATDNAGSLEPVTEPQKTRVLSYLRQIKVPGVKIRLINETADLLKVNLTVYVDPMIIDMGTGQLLNTSEEVYPVKDAIDNYLANLEFNGAFVKDYFRAEISKAEGVKLPVVDLLQWKYASLPFIDVGEWQTSNAGYFKILPENLTINYLPNVLVNS</sequence>
<dbReference type="eggNOG" id="ENOG502ZBHM">
    <property type="taxonomic scope" value="Bacteria"/>
</dbReference>
<keyword evidence="2" id="KW-1185">Reference proteome</keyword>
<comment type="caution">
    <text evidence="1">The sequence shown here is derived from an EMBL/GenBank/DDBJ whole genome shotgun (WGS) entry which is preliminary data.</text>
</comment>
<dbReference type="STRING" id="1121899.GCA_000430025_01892"/>
<organism evidence="1 2">
    <name type="scientific">Flavobacterium suncheonense GH29-5 = DSM 17707</name>
    <dbReference type="NCBI Taxonomy" id="1121899"/>
    <lineage>
        <taxon>Bacteria</taxon>
        <taxon>Pseudomonadati</taxon>
        <taxon>Bacteroidota</taxon>
        <taxon>Flavobacteriia</taxon>
        <taxon>Flavobacteriales</taxon>
        <taxon>Flavobacteriaceae</taxon>
        <taxon>Flavobacterium</taxon>
    </lineage>
</organism>
<evidence type="ECO:0008006" key="3">
    <source>
        <dbReference type="Google" id="ProtNLM"/>
    </source>
</evidence>
<protein>
    <recommendedName>
        <fullName evidence="3">Nucleotidyltransferase</fullName>
    </recommendedName>
</protein>
<accession>A0A0A2MAQ3</accession>
<evidence type="ECO:0000313" key="2">
    <source>
        <dbReference type="Proteomes" id="UP000030121"/>
    </source>
</evidence>
<dbReference type="OrthoDB" id="1053324at2"/>
<dbReference type="RefSeq" id="WP_026980326.1">
    <property type="nucleotide sequence ID" value="NZ_AUCZ01000008.1"/>
</dbReference>
<dbReference type="Proteomes" id="UP000030121">
    <property type="component" value="Unassembled WGS sequence"/>
</dbReference>
<evidence type="ECO:0000313" key="1">
    <source>
        <dbReference type="EMBL" id="KGO89732.1"/>
    </source>
</evidence>
<dbReference type="AlphaFoldDB" id="A0A0A2MAQ3"/>
<name>A0A0A2MAQ3_9FLAO</name>